<dbReference type="EMBL" id="JAINUG010000279">
    <property type="protein sequence ID" value="KAJ8384100.1"/>
    <property type="molecule type" value="Genomic_DNA"/>
</dbReference>
<dbReference type="PANTHER" id="PTHR13598:SF5">
    <property type="entry name" value="NUCLEAR ENVELOPE INTEGRAL MEMBRANE PROTEIN 2"/>
    <property type="match status" value="1"/>
</dbReference>
<keyword evidence="4" id="KW-0732">Signal</keyword>
<evidence type="ECO:0000256" key="3">
    <source>
        <dbReference type="ARBA" id="ARBA00022692"/>
    </source>
</evidence>
<feature type="transmembrane region" description="Helical" evidence="8">
    <location>
        <begin position="240"/>
        <end position="256"/>
    </location>
</feature>
<evidence type="ECO:0000256" key="6">
    <source>
        <dbReference type="ARBA" id="ARBA00023136"/>
    </source>
</evidence>
<protein>
    <recommendedName>
        <fullName evidence="11">Nuclear envelope integral membrane protein 2</fullName>
    </recommendedName>
</protein>
<keyword evidence="7" id="KW-0539">Nucleus</keyword>
<proteinExistence type="inferred from homology"/>
<keyword evidence="3 8" id="KW-0812">Transmembrane</keyword>
<evidence type="ECO:0000256" key="2">
    <source>
        <dbReference type="ARBA" id="ARBA00005748"/>
    </source>
</evidence>
<dbReference type="PANTHER" id="PTHR13598">
    <property type="entry name" value="AT07567P-RELATED"/>
    <property type="match status" value="1"/>
</dbReference>
<feature type="transmembrane region" description="Helical" evidence="8">
    <location>
        <begin position="292"/>
        <end position="316"/>
    </location>
</feature>
<dbReference type="Proteomes" id="UP001221898">
    <property type="component" value="Unassembled WGS sequence"/>
</dbReference>
<name>A0AAD7RHD9_9TELE</name>
<comment type="similarity">
    <text evidence="2">Belongs to the NEMP family.</text>
</comment>
<feature type="transmembrane region" description="Helical" evidence="8">
    <location>
        <begin position="152"/>
        <end position="170"/>
    </location>
</feature>
<evidence type="ECO:0000256" key="4">
    <source>
        <dbReference type="ARBA" id="ARBA00022729"/>
    </source>
</evidence>
<reference evidence="9" key="1">
    <citation type="journal article" date="2023" name="Science">
        <title>Genome structures resolve the early diversification of teleost fishes.</title>
        <authorList>
            <person name="Parey E."/>
            <person name="Louis A."/>
            <person name="Montfort J."/>
            <person name="Bouchez O."/>
            <person name="Roques C."/>
            <person name="Iampietro C."/>
            <person name="Lluch J."/>
            <person name="Castinel A."/>
            <person name="Donnadieu C."/>
            <person name="Desvignes T."/>
            <person name="Floi Bucao C."/>
            <person name="Jouanno E."/>
            <person name="Wen M."/>
            <person name="Mejri S."/>
            <person name="Dirks R."/>
            <person name="Jansen H."/>
            <person name="Henkel C."/>
            <person name="Chen W.J."/>
            <person name="Zahm M."/>
            <person name="Cabau C."/>
            <person name="Klopp C."/>
            <person name="Thompson A.W."/>
            <person name="Robinson-Rechavi M."/>
            <person name="Braasch I."/>
            <person name="Lecointre G."/>
            <person name="Bobe J."/>
            <person name="Postlethwait J.H."/>
            <person name="Berthelot C."/>
            <person name="Roest Crollius H."/>
            <person name="Guiguen Y."/>
        </authorList>
    </citation>
    <scope>NUCLEOTIDE SEQUENCE</scope>
    <source>
        <strain evidence="9">NC1722</strain>
    </source>
</reference>
<evidence type="ECO:0000256" key="7">
    <source>
        <dbReference type="ARBA" id="ARBA00023242"/>
    </source>
</evidence>
<evidence type="ECO:0008006" key="11">
    <source>
        <dbReference type="Google" id="ProtNLM"/>
    </source>
</evidence>
<keyword evidence="5 8" id="KW-1133">Transmembrane helix</keyword>
<dbReference type="Pfam" id="PF10225">
    <property type="entry name" value="NEMP"/>
    <property type="match status" value="1"/>
</dbReference>
<feature type="transmembrane region" description="Helical" evidence="8">
    <location>
        <begin position="176"/>
        <end position="195"/>
    </location>
</feature>
<evidence type="ECO:0000313" key="9">
    <source>
        <dbReference type="EMBL" id="KAJ8384100.1"/>
    </source>
</evidence>
<sequence length="435" mass="48501">MKKPAVPGAILNIVGLVFIFAQHAEASYGSPYADCTFLKENENSTHYGGRCFCYSSGTGVKWRDFWSTFQVSVTGDEDVRLVYPMEGQNCRDPDSVLTLSKCVFDHYWTSSPAGEKMLNIPLVGQDVCFMVKSKRPSVQYTLHVSGKRLDRLHFGLFVTGAVLFHFAGTVCRSSLLYYTVGVSLGVVSILVFLLFMLKNVIPKRGLFLMLFGASSTLSYLGLQQLLAHWDEVSSRYWREALGYLVVSGLVSFAVCYKRGPIRDERALGLMSWVLQALAVGLMYRGITYPTAAYGLLACLLALKGLCILCRQAGWLLRSTLGMLGRRPRVRLLSEEEYREQGEASTRAALEALREHCTRDGFPAWDTVLRLRAPQRFADFLRGGSHLTPGEARTHDQQYGPGGAYFEHMIFSGPWGGPVSESGVNRTEIAEDLERF</sequence>
<keyword evidence="6 8" id="KW-0472">Membrane</keyword>
<keyword evidence="10" id="KW-1185">Reference proteome</keyword>
<feature type="transmembrane region" description="Helical" evidence="8">
    <location>
        <begin position="207"/>
        <end position="228"/>
    </location>
</feature>
<gene>
    <name evidence="9" type="ORF">AAFF_G00208910</name>
</gene>
<evidence type="ECO:0000256" key="1">
    <source>
        <dbReference type="ARBA" id="ARBA00004575"/>
    </source>
</evidence>
<evidence type="ECO:0000256" key="8">
    <source>
        <dbReference type="SAM" id="Phobius"/>
    </source>
</evidence>
<comment type="subcellular location">
    <subcellularLocation>
        <location evidence="1">Nucleus inner membrane</location>
        <topology evidence="1">Multi-pass membrane protein</topology>
        <orientation evidence="1">Nucleoplasmic side</orientation>
    </subcellularLocation>
</comment>
<organism evidence="9 10">
    <name type="scientific">Aldrovandia affinis</name>
    <dbReference type="NCBI Taxonomy" id="143900"/>
    <lineage>
        <taxon>Eukaryota</taxon>
        <taxon>Metazoa</taxon>
        <taxon>Chordata</taxon>
        <taxon>Craniata</taxon>
        <taxon>Vertebrata</taxon>
        <taxon>Euteleostomi</taxon>
        <taxon>Actinopterygii</taxon>
        <taxon>Neopterygii</taxon>
        <taxon>Teleostei</taxon>
        <taxon>Notacanthiformes</taxon>
        <taxon>Halosauridae</taxon>
        <taxon>Aldrovandia</taxon>
    </lineage>
</organism>
<evidence type="ECO:0000313" key="10">
    <source>
        <dbReference type="Proteomes" id="UP001221898"/>
    </source>
</evidence>
<evidence type="ECO:0000256" key="5">
    <source>
        <dbReference type="ARBA" id="ARBA00022989"/>
    </source>
</evidence>
<dbReference type="AlphaFoldDB" id="A0AAD7RHD9"/>
<dbReference type="GO" id="GO:0005637">
    <property type="term" value="C:nuclear inner membrane"/>
    <property type="evidence" value="ECO:0007669"/>
    <property type="project" value="UniProtKB-SubCell"/>
</dbReference>
<comment type="caution">
    <text evidence="9">The sequence shown here is derived from an EMBL/GenBank/DDBJ whole genome shotgun (WGS) entry which is preliminary data.</text>
</comment>
<dbReference type="InterPro" id="IPR019358">
    <property type="entry name" value="NEMP_fam"/>
</dbReference>
<accession>A0AAD7RHD9</accession>